<accession>A0A0A9AXV6</accession>
<evidence type="ECO:0000256" key="1">
    <source>
        <dbReference type="SAM" id="SignalP"/>
    </source>
</evidence>
<name>A0A0A9AXV6_ARUDO</name>
<proteinExistence type="predicted"/>
<reference evidence="2" key="2">
    <citation type="journal article" date="2015" name="Data Brief">
        <title>Shoot transcriptome of the giant reed, Arundo donax.</title>
        <authorList>
            <person name="Barrero R.A."/>
            <person name="Guerrero F.D."/>
            <person name="Moolhuijzen P."/>
            <person name="Goolsby J.A."/>
            <person name="Tidwell J."/>
            <person name="Bellgard S.E."/>
            <person name="Bellgard M.I."/>
        </authorList>
    </citation>
    <scope>NUCLEOTIDE SEQUENCE</scope>
    <source>
        <tissue evidence="2">Shoot tissue taken approximately 20 cm above the soil surface</tissue>
    </source>
</reference>
<feature type="chain" id="PRO_5002062697" evidence="1">
    <location>
        <begin position="19"/>
        <end position="34"/>
    </location>
</feature>
<feature type="signal peptide" evidence="1">
    <location>
        <begin position="1"/>
        <end position="18"/>
    </location>
</feature>
<reference evidence="2" key="1">
    <citation type="submission" date="2014-09" db="EMBL/GenBank/DDBJ databases">
        <authorList>
            <person name="Magalhaes I.L.F."/>
            <person name="Oliveira U."/>
            <person name="Santos F.R."/>
            <person name="Vidigal T.H.D.A."/>
            <person name="Brescovit A.D."/>
            <person name="Santos A.J."/>
        </authorList>
    </citation>
    <scope>NUCLEOTIDE SEQUENCE</scope>
    <source>
        <tissue evidence="2">Shoot tissue taken approximately 20 cm above the soil surface</tissue>
    </source>
</reference>
<keyword evidence="1" id="KW-0732">Signal</keyword>
<protein>
    <submittedName>
        <fullName evidence="2">Uncharacterized protein</fullName>
    </submittedName>
</protein>
<dbReference type="AlphaFoldDB" id="A0A0A9AXV6"/>
<dbReference type="EMBL" id="GBRH01245973">
    <property type="protein sequence ID" value="JAD51922.1"/>
    <property type="molecule type" value="Transcribed_RNA"/>
</dbReference>
<evidence type="ECO:0000313" key="2">
    <source>
        <dbReference type="EMBL" id="JAD51922.1"/>
    </source>
</evidence>
<organism evidence="2">
    <name type="scientific">Arundo donax</name>
    <name type="common">Giant reed</name>
    <name type="synonym">Donax arundinaceus</name>
    <dbReference type="NCBI Taxonomy" id="35708"/>
    <lineage>
        <taxon>Eukaryota</taxon>
        <taxon>Viridiplantae</taxon>
        <taxon>Streptophyta</taxon>
        <taxon>Embryophyta</taxon>
        <taxon>Tracheophyta</taxon>
        <taxon>Spermatophyta</taxon>
        <taxon>Magnoliopsida</taxon>
        <taxon>Liliopsida</taxon>
        <taxon>Poales</taxon>
        <taxon>Poaceae</taxon>
        <taxon>PACMAD clade</taxon>
        <taxon>Arundinoideae</taxon>
        <taxon>Arundineae</taxon>
        <taxon>Arundo</taxon>
    </lineage>
</organism>
<sequence>MMVDTVVAILMVYIMVEAAAVGTKRKGNICIHLA</sequence>